<dbReference type="InterPro" id="IPR005111">
    <property type="entry name" value="MoeA_C_domain_IV"/>
</dbReference>
<dbReference type="SUPFAM" id="SSF63867">
    <property type="entry name" value="MoeA C-terminal domain-like"/>
    <property type="match status" value="1"/>
</dbReference>
<reference evidence="3" key="1">
    <citation type="journal article" date="2019" name="Int. J. Syst. Evol. Microbiol.">
        <title>The Global Catalogue of Microorganisms (GCM) 10K type strain sequencing project: providing services to taxonomists for standard genome sequencing and annotation.</title>
        <authorList>
            <consortium name="The Broad Institute Genomics Platform"/>
            <consortium name="The Broad Institute Genome Sequencing Center for Infectious Disease"/>
            <person name="Wu L."/>
            <person name="Ma J."/>
        </authorList>
    </citation>
    <scope>NUCLEOTIDE SEQUENCE [LARGE SCALE GENOMIC DNA]</scope>
    <source>
        <strain evidence="3">CECT 7806</strain>
    </source>
</reference>
<dbReference type="EMBL" id="JAUFPT010000007">
    <property type="protein sequence ID" value="MDN3569750.1"/>
    <property type="molecule type" value="Genomic_DNA"/>
</dbReference>
<gene>
    <name evidence="2" type="ORF">QWZ18_03795</name>
</gene>
<evidence type="ECO:0000259" key="1">
    <source>
        <dbReference type="Pfam" id="PF03454"/>
    </source>
</evidence>
<accession>A0ABT8AJW1</accession>
<keyword evidence="3" id="KW-1185">Reference proteome</keyword>
<sequence length="93" mass="9760">MLKPLVLHLSGVQDTAPALTVPSGFACEKRPGRREYLRVCLSPDDAGRPVAVLASGGALSSLATSEGLVEFAEDLTAIRVGDALPYRPHAEFG</sequence>
<dbReference type="InterPro" id="IPR036688">
    <property type="entry name" value="MoeA_C_domain_IV_sf"/>
</dbReference>
<feature type="domain" description="MoeA C-terminal" evidence="1">
    <location>
        <begin position="22"/>
        <end position="84"/>
    </location>
</feature>
<dbReference type="PROSITE" id="PS51257">
    <property type="entry name" value="PROKAR_LIPOPROTEIN"/>
    <property type="match status" value="1"/>
</dbReference>
<protein>
    <recommendedName>
        <fullName evidence="1">MoeA C-terminal domain-containing protein</fullName>
    </recommendedName>
</protein>
<name>A0ABT8AJW1_9HYPH</name>
<evidence type="ECO:0000313" key="2">
    <source>
        <dbReference type="EMBL" id="MDN3569750.1"/>
    </source>
</evidence>
<dbReference type="RefSeq" id="WP_238288896.1">
    <property type="nucleotide sequence ID" value="NZ_BPQS01000013.1"/>
</dbReference>
<evidence type="ECO:0000313" key="3">
    <source>
        <dbReference type="Proteomes" id="UP001244297"/>
    </source>
</evidence>
<proteinExistence type="predicted"/>
<dbReference type="Proteomes" id="UP001244297">
    <property type="component" value="Unassembled WGS sequence"/>
</dbReference>
<dbReference type="Pfam" id="PF03454">
    <property type="entry name" value="MoeA_C"/>
    <property type="match status" value="1"/>
</dbReference>
<comment type="caution">
    <text evidence="2">The sequence shown here is derived from an EMBL/GenBank/DDBJ whole genome shotgun (WGS) entry which is preliminary data.</text>
</comment>
<dbReference type="Gene3D" id="2.40.340.10">
    <property type="entry name" value="MoeA, C-terminal, domain IV"/>
    <property type="match status" value="1"/>
</dbReference>
<organism evidence="2 3">
    <name type="scientific">Methylobacterium longum</name>
    <dbReference type="NCBI Taxonomy" id="767694"/>
    <lineage>
        <taxon>Bacteria</taxon>
        <taxon>Pseudomonadati</taxon>
        <taxon>Pseudomonadota</taxon>
        <taxon>Alphaproteobacteria</taxon>
        <taxon>Hyphomicrobiales</taxon>
        <taxon>Methylobacteriaceae</taxon>
        <taxon>Methylobacterium</taxon>
    </lineage>
</organism>